<comment type="similarity">
    <text evidence="5">Belongs to the NOD1-NOD2 family.</text>
</comment>
<dbReference type="InterPro" id="IPR011029">
    <property type="entry name" value="DEATH-like_dom_sf"/>
</dbReference>
<keyword evidence="9" id="KW-1185">Reference proteome</keyword>
<dbReference type="SMART" id="SM00114">
    <property type="entry name" value="CARD"/>
    <property type="match status" value="1"/>
</dbReference>
<keyword evidence="3" id="KW-0433">Leucine-rich repeat</keyword>
<dbReference type="Proteomes" id="UP001178508">
    <property type="component" value="Chromosome 20"/>
</dbReference>
<dbReference type="PROSITE" id="PS50209">
    <property type="entry name" value="CARD"/>
    <property type="match status" value="1"/>
</dbReference>
<dbReference type="Pfam" id="PF13516">
    <property type="entry name" value="LRR_6"/>
    <property type="match status" value="4"/>
</dbReference>
<reference evidence="8" key="1">
    <citation type="submission" date="2023-08" db="EMBL/GenBank/DDBJ databases">
        <authorList>
            <person name="Alioto T."/>
            <person name="Alioto T."/>
            <person name="Gomez Garrido J."/>
        </authorList>
    </citation>
    <scope>NUCLEOTIDE SEQUENCE</scope>
</reference>
<dbReference type="AlphaFoldDB" id="A0AAV1H6A3"/>
<evidence type="ECO:0000256" key="4">
    <source>
        <dbReference type="ARBA" id="ARBA00022737"/>
    </source>
</evidence>
<evidence type="ECO:0000313" key="9">
    <source>
        <dbReference type="Proteomes" id="UP001178508"/>
    </source>
</evidence>
<dbReference type="SUPFAM" id="SSF47986">
    <property type="entry name" value="DEATH domain"/>
    <property type="match status" value="1"/>
</dbReference>
<dbReference type="InterPro" id="IPR051261">
    <property type="entry name" value="NLR"/>
</dbReference>
<dbReference type="GO" id="GO:0016323">
    <property type="term" value="C:basolateral plasma membrane"/>
    <property type="evidence" value="ECO:0007669"/>
    <property type="project" value="UniProtKB-SubCell"/>
</dbReference>
<dbReference type="SUPFAM" id="SSF52047">
    <property type="entry name" value="RNI-like"/>
    <property type="match status" value="1"/>
</dbReference>
<feature type="domain" description="CARD" evidence="7">
    <location>
        <begin position="418"/>
        <end position="508"/>
    </location>
</feature>
<dbReference type="InterPro" id="IPR001315">
    <property type="entry name" value="CARD"/>
</dbReference>
<dbReference type="Pfam" id="PF00560">
    <property type="entry name" value="LRR_1"/>
    <property type="match status" value="2"/>
</dbReference>
<evidence type="ECO:0000313" key="8">
    <source>
        <dbReference type="EMBL" id="CAJ1081552.1"/>
    </source>
</evidence>
<feature type="region of interest" description="Disordered" evidence="6">
    <location>
        <begin position="363"/>
        <end position="416"/>
    </location>
</feature>
<comment type="subcellular location">
    <subcellularLocation>
        <location evidence="1">Basolateral cell membrane</location>
    </subcellularLocation>
    <subcellularLocation>
        <location evidence="2">Cell membrane</location>
        <topology evidence="2">Lipid-anchor</topology>
    </subcellularLocation>
</comment>
<dbReference type="InterPro" id="IPR032675">
    <property type="entry name" value="LRR_dom_sf"/>
</dbReference>
<sequence length="508" mass="56345">MSNPSHLRELDLIQNKVQESEVKLLCGLLMNPKCRLKTLRLIHCRLSESDFLSLASALKSNPSHLRGLDLSVNRLHDSGVKLLSDFLEGPNCKLKSLRLKGCTLSVTSCSFLALALKSNSSHLRELDLSDNSLQDSAVELLCDFFKSPECRMDTLRLSGCSLSGTSCASLASALMSNPSHLRELDLSNNKMCDTEVKLSWFSNAKVDYSRSDRMKLLCDFLKSPDCRLQTLRLSGCGLSGISCSSLASALMSNLSHLRELDLSINKLQDSGVKQLSDILKSPNCRLKALRLGGCGLSEISCLASALQSNPSHLRELDLRGHRLQGSGMKLLSDLVESPDCRLETLRTDGKLVEAEKHLKSLKFKNFPSPSDDENIQQDEDDDDDDDEKKEVTSMIQDQSKREDQIPEVSTSKIQPAQVRVPAEEKLRLARKRFVDSVSDPVLDDLLDVLLEKEVINNNEMESLRSKIRADKARDLIDAVRAKGTEASSVLIAALCEVDRYLSKKLDLV</sequence>
<dbReference type="Gene3D" id="1.10.533.10">
    <property type="entry name" value="Death Domain, Fas"/>
    <property type="match status" value="1"/>
</dbReference>
<evidence type="ECO:0000256" key="2">
    <source>
        <dbReference type="ARBA" id="ARBA00004193"/>
    </source>
</evidence>
<accession>A0AAV1H6A3</accession>
<keyword evidence="4" id="KW-0677">Repeat</keyword>
<dbReference type="EMBL" id="OY660883">
    <property type="protein sequence ID" value="CAJ1081552.1"/>
    <property type="molecule type" value="Genomic_DNA"/>
</dbReference>
<name>A0AAV1H6A3_XYRNO</name>
<dbReference type="InterPro" id="IPR001611">
    <property type="entry name" value="Leu-rich_rpt"/>
</dbReference>
<proteinExistence type="inferred from homology"/>
<dbReference type="Pfam" id="PF00619">
    <property type="entry name" value="CARD"/>
    <property type="match status" value="1"/>
</dbReference>
<evidence type="ECO:0000256" key="5">
    <source>
        <dbReference type="ARBA" id="ARBA00038296"/>
    </source>
</evidence>
<dbReference type="SMART" id="SM00368">
    <property type="entry name" value="LRR_RI"/>
    <property type="match status" value="11"/>
</dbReference>
<dbReference type="GO" id="GO:0042981">
    <property type="term" value="P:regulation of apoptotic process"/>
    <property type="evidence" value="ECO:0007669"/>
    <property type="project" value="InterPro"/>
</dbReference>
<feature type="compositionally biased region" description="Acidic residues" evidence="6">
    <location>
        <begin position="370"/>
        <end position="387"/>
    </location>
</feature>
<organism evidence="8 9">
    <name type="scientific">Xyrichtys novacula</name>
    <name type="common">Pearly razorfish</name>
    <name type="synonym">Hemipteronotus novacula</name>
    <dbReference type="NCBI Taxonomy" id="13765"/>
    <lineage>
        <taxon>Eukaryota</taxon>
        <taxon>Metazoa</taxon>
        <taxon>Chordata</taxon>
        <taxon>Craniata</taxon>
        <taxon>Vertebrata</taxon>
        <taxon>Euteleostomi</taxon>
        <taxon>Actinopterygii</taxon>
        <taxon>Neopterygii</taxon>
        <taxon>Teleostei</taxon>
        <taxon>Neoteleostei</taxon>
        <taxon>Acanthomorphata</taxon>
        <taxon>Eupercaria</taxon>
        <taxon>Labriformes</taxon>
        <taxon>Labridae</taxon>
        <taxon>Xyrichtys</taxon>
    </lineage>
</organism>
<dbReference type="PRINTS" id="PR00019">
    <property type="entry name" value="LEURICHRPT"/>
</dbReference>
<gene>
    <name evidence="8" type="ORF">XNOV1_A024364</name>
</gene>
<evidence type="ECO:0000256" key="6">
    <source>
        <dbReference type="SAM" id="MobiDB-lite"/>
    </source>
</evidence>
<evidence type="ECO:0000256" key="3">
    <source>
        <dbReference type="ARBA" id="ARBA00022614"/>
    </source>
</evidence>
<evidence type="ECO:0000259" key="7">
    <source>
        <dbReference type="PROSITE" id="PS50209"/>
    </source>
</evidence>
<protein>
    <submittedName>
        <fullName evidence="8">LOW QUALITY PROTEIN: protein NLRC3-like</fullName>
    </submittedName>
</protein>
<dbReference type="PANTHER" id="PTHR24106">
    <property type="entry name" value="NACHT, LRR AND CARD DOMAINS-CONTAINING"/>
    <property type="match status" value="1"/>
</dbReference>
<dbReference type="Gene3D" id="3.80.10.10">
    <property type="entry name" value="Ribonuclease Inhibitor"/>
    <property type="match status" value="2"/>
</dbReference>
<evidence type="ECO:0000256" key="1">
    <source>
        <dbReference type="ARBA" id="ARBA00004187"/>
    </source>
</evidence>